<name>B9XJ28_PEDPL</name>
<dbReference type="InterPro" id="IPR011009">
    <property type="entry name" value="Kinase-like_dom_sf"/>
</dbReference>
<evidence type="ECO:0000256" key="2">
    <source>
        <dbReference type="SAM" id="Phobius"/>
    </source>
</evidence>
<dbReference type="CDD" id="cd14014">
    <property type="entry name" value="STKc_PknB_like"/>
    <property type="match status" value="1"/>
</dbReference>
<keyword evidence="1" id="KW-0802">TPR repeat</keyword>
<dbReference type="Gene3D" id="1.25.40.10">
    <property type="entry name" value="Tetratricopeptide repeat domain"/>
    <property type="match status" value="3"/>
</dbReference>
<comment type="caution">
    <text evidence="4">The sequence shown here is derived from an EMBL/GenBank/DDBJ whole genome shotgun (WGS) entry which is preliminary data.</text>
</comment>
<evidence type="ECO:0000259" key="3">
    <source>
        <dbReference type="PROSITE" id="PS50011"/>
    </source>
</evidence>
<keyword evidence="4" id="KW-0808">Transferase</keyword>
<keyword evidence="5" id="KW-1185">Reference proteome</keyword>
<feature type="transmembrane region" description="Helical" evidence="2">
    <location>
        <begin position="408"/>
        <end position="432"/>
    </location>
</feature>
<dbReference type="Gene3D" id="3.30.200.20">
    <property type="entry name" value="Phosphorylase Kinase, domain 1"/>
    <property type="match status" value="1"/>
</dbReference>
<dbReference type="Pfam" id="PF13424">
    <property type="entry name" value="TPR_12"/>
    <property type="match status" value="3"/>
</dbReference>
<dbReference type="InterPro" id="IPR008271">
    <property type="entry name" value="Ser/Thr_kinase_AS"/>
</dbReference>
<gene>
    <name evidence="4" type="ORF">Cflav_PD3125</name>
</gene>
<dbReference type="GO" id="GO:0004674">
    <property type="term" value="F:protein serine/threonine kinase activity"/>
    <property type="evidence" value="ECO:0007669"/>
    <property type="project" value="UniProtKB-KW"/>
</dbReference>
<protein>
    <submittedName>
        <fullName evidence="4">Serine/threonine protein kinase with TPR repeats</fullName>
    </submittedName>
</protein>
<evidence type="ECO:0000313" key="5">
    <source>
        <dbReference type="Proteomes" id="UP000003688"/>
    </source>
</evidence>
<feature type="domain" description="Protein kinase" evidence="3">
    <location>
        <begin position="83"/>
        <end position="384"/>
    </location>
</feature>
<dbReference type="GO" id="GO:0005524">
    <property type="term" value="F:ATP binding"/>
    <property type="evidence" value="ECO:0007669"/>
    <property type="project" value="InterPro"/>
</dbReference>
<proteinExistence type="predicted"/>
<dbReference type="Gene3D" id="1.10.510.10">
    <property type="entry name" value="Transferase(Phosphotransferase) domain 1"/>
    <property type="match status" value="1"/>
</dbReference>
<dbReference type="EMBL" id="ABOX02000020">
    <property type="protein sequence ID" value="EEF60066.1"/>
    <property type="molecule type" value="Genomic_DNA"/>
</dbReference>
<organism evidence="4 5">
    <name type="scientific">Pedosphaera parvula (strain Ellin514)</name>
    <dbReference type="NCBI Taxonomy" id="320771"/>
    <lineage>
        <taxon>Bacteria</taxon>
        <taxon>Pseudomonadati</taxon>
        <taxon>Verrucomicrobiota</taxon>
        <taxon>Pedosphaerae</taxon>
        <taxon>Pedosphaerales</taxon>
        <taxon>Pedosphaeraceae</taxon>
        <taxon>Pedosphaera</taxon>
    </lineage>
</organism>
<dbReference type="InterPro" id="IPR019734">
    <property type="entry name" value="TPR_rpt"/>
</dbReference>
<keyword evidence="2" id="KW-0472">Membrane</keyword>
<dbReference type="InterPro" id="IPR053137">
    <property type="entry name" value="NLR-like"/>
</dbReference>
<accession>B9XJ28</accession>
<keyword evidence="2" id="KW-0812">Transmembrane</keyword>
<dbReference type="SUPFAM" id="SSF56112">
    <property type="entry name" value="Protein kinase-like (PK-like)"/>
    <property type="match status" value="1"/>
</dbReference>
<dbReference type="Pfam" id="PF13374">
    <property type="entry name" value="TPR_10"/>
    <property type="match status" value="1"/>
</dbReference>
<dbReference type="SUPFAM" id="SSF48452">
    <property type="entry name" value="TPR-like"/>
    <property type="match status" value="2"/>
</dbReference>
<dbReference type="SMART" id="SM00220">
    <property type="entry name" value="S_TKc"/>
    <property type="match status" value="1"/>
</dbReference>
<dbReference type="PROSITE" id="PS00108">
    <property type="entry name" value="PROTEIN_KINASE_ST"/>
    <property type="match status" value="1"/>
</dbReference>
<reference evidence="4 5" key="1">
    <citation type="journal article" date="2011" name="J. Bacteriol.">
        <title>Genome sequence of 'Pedosphaera parvula' Ellin514, an aerobic Verrucomicrobial isolate from pasture soil.</title>
        <authorList>
            <person name="Kant R."/>
            <person name="van Passel M.W."/>
            <person name="Sangwan P."/>
            <person name="Palva A."/>
            <person name="Lucas S."/>
            <person name="Copeland A."/>
            <person name="Lapidus A."/>
            <person name="Glavina Del Rio T."/>
            <person name="Dalin E."/>
            <person name="Tice H."/>
            <person name="Bruce D."/>
            <person name="Goodwin L."/>
            <person name="Pitluck S."/>
            <person name="Chertkov O."/>
            <person name="Larimer F.W."/>
            <person name="Land M.L."/>
            <person name="Hauser L."/>
            <person name="Brettin T.S."/>
            <person name="Detter J.C."/>
            <person name="Han S."/>
            <person name="de Vos W.M."/>
            <person name="Janssen P.H."/>
            <person name="Smidt H."/>
        </authorList>
    </citation>
    <scope>NUCLEOTIDE SEQUENCE [LARGE SCALE GENOMIC DNA]</scope>
    <source>
        <strain evidence="4 5">Ellin514</strain>
    </source>
</reference>
<feature type="repeat" description="TPR" evidence="1">
    <location>
        <begin position="554"/>
        <end position="587"/>
    </location>
</feature>
<dbReference type="PROSITE" id="PS50011">
    <property type="entry name" value="PROTEIN_KINASE_DOM"/>
    <property type="match status" value="1"/>
</dbReference>
<dbReference type="InterPro" id="IPR011990">
    <property type="entry name" value="TPR-like_helical_dom_sf"/>
</dbReference>
<dbReference type="Pfam" id="PF00069">
    <property type="entry name" value="Pkinase"/>
    <property type="match status" value="1"/>
</dbReference>
<dbReference type="Proteomes" id="UP000003688">
    <property type="component" value="Unassembled WGS sequence"/>
</dbReference>
<dbReference type="PANTHER" id="PTHR46082">
    <property type="entry name" value="ATP/GTP-BINDING PROTEIN-RELATED"/>
    <property type="match status" value="1"/>
</dbReference>
<dbReference type="AlphaFoldDB" id="B9XJ28"/>
<dbReference type="OrthoDB" id="174123at2"/>
<keyword evidence="4" id="KW-0723">Serine/threonine-protein kinase</keyword>
<keyword evidence="2" id="KW-1133">Transmembrane helix</keyword>
<evidence type="ECO:0000313" key="4">
    <source>
        <dbReference type="EMBL" id="EEF60066.1"/>
    </source>
</evidence>
<sequence>MNDEPDRDLAVFTEAVQMPVGERTAYLEFACANDPGLRERVDALLRAHEKAGDFLGKFPVDAALGGGRTLSAGPGPGDRIGHYKLLQQIGEGGCGIVFMAEQHEPVRRLVALKVIKAGMDTKSVIARFEAERQALAMMDHPNIAKVLEAGATDAGRPYFVMELVRGVKITEYCDQNSLTTSARLQLFILVCEAVQHAHQKGIIHRDIKPSNILVTTTAEGKALPKVIDFGIAKATTNQRLTDKTLFTAFEMLIGTPAYMSPEQAALTSVDVDTRTDIYSLGVLLYELLTSKTPFDAHELLKAGLDEIRRVIREQEPVRPSTRLSTMAGQDLTTIAQCRRAEPPKLVRALTGDLDWIVMKALEKDRARRYQTASGMAQDIQHYVVGEAVAARPPNALYKFQKLFLRNKLLFGGLGIIAVLLVAGLGITTWLLAKENRTRLEADSARSQAEADKKYALSEAAKSRQVTQFMEDMLQGVGPSVARGRDTAMLKEILDKAAERVGKELTNQPAVEAELRSMIGSVYHELALYDKAETMHRAALANYNRLFGTENKEVAASLNNLARVLLEEGRRDEAESAFREALAIRQRIFGNEHPDVATSLQGLSEVLRRKGNQSEAVRLNVEALEMRRKVLGNDNLEVADSLHKLAALVAERGEFAQAESMEREVLAMQRKFVGDEHPMIATTLLNLNIMLCGQGKQEEAEMGHRQVLAMQRRLYGDEHPAVAVSLESLGLILQQRGKLAEAEINLREALSIQGKFLSDESPQRLTFFRHLAELLEVAGKLAEAETVYRQMLDMRVKSLGEEHLDVAESLDALANVLQAQGKLTEAETMYRRALKIRRKLLGDVHQLVADSVNKLLSLLLSQKKFGEAEQSLTMFLTPALVGNPRSVTLLNARVELFARQGRWKEAAVDASIVLEYQPTNNLAYHTLAPLLVASRDLVLYQRLCQRMMSQFAGTTDACAADRMAKDCLMLPLSEVNFQLVGNLADTAVTNGSELVAIPFFQTCKALAEYRQGRFTAAREWAQKALEGRIVFAQAEAYPVLAMAHYRLNQKDNARAVLVMGKDFVKNNLPQVDSDDFGVDWRDWIITQALIDEATALIEGKPASESNPYKK</sequence>
<dbReference type="InterPro" id="IPR000719">
    <property type="entry name" value="Prot_kinase_dom"/>
</dbReference>
<dbReference type="PANTHER" id="PTHR46082:SF6">
    <property type="entry name" value="AAA+ ATPASE DOMAIN-CONTAINING PROTEIN-RELATED"/>
    <property type="match status" value="1"/>
</dbReference>
<keyword evidence="4" id="KW-0418">Kinase</keyword>
<evidence type="ECO:0000256" key="1">
    <source>
        <dbReference type="PROSITE-ProRule" id="PRU00339"/>
    </source>
</evidence>
<dbReference type="STRING" id="320771.Cflav_PD3125"/>
<dbReference type="SMART" id="SM00028">
    <property type="entry name" value="TPR"/>
    <property type="match status" value="10"/>
</dbReference>
<dbReference type="RefSeq" id="WP_007415821.1">
    <property type="nucleotide sequence ID" value="NZ_ABOX02000020.1"/>
</dbReference>
<dbReference type="PROSITE" id="PS50005">
    <property type="entry name" value="TPR"/>
    <property type="match status" value="1"/>
</dbReference>